<evidence type="ECO:0000313" key="8">
    <source>
        <dbReference type="Proteomes" id="UP000242470"/>
    </source>
</evidence>
<accession>A0AAP8TSH5</accession>
<dbReference type="HAMAP" id="MF_00081">
    <property type="entry name" value="HrcA"/>
    <property type="match status" value="1"/>
</dbReference>
<dbReference type="PANTHER" id="PTHR34824">
    <property type="entry name" value="HEAT-INDUCIBLE TRANSCRIPTION REPRESSOR HRCA"/>
    <property type="match status" value="1"/>
</dbReference>
<keyword evidence="4 5" id="KW-0804">Transcription</keyword>
<protein>
    <recommendedName>
        <fullName evidence="5">Heat-inducible transcription repressor HrcA</fullName>
    </recommendedName>
</protein>
<dbReference type="InterPro" id="IPR036390">
    <property type="entry name" value="WH_DNA-bd_sf"/>
</dbReference>
<keyword evidence="2 5" id="KW-0805">Transcription regulation</keyword>
<gene>
    <name evidence="5 7" type="primary">hrcA</name>
    <name evidence="7" type="ORF">CD158_09300</name>
</gene>
<evidence type="ECO:0000256" key="2">
    <source>
        <dbReference type="ARBA" id="ARBA00023015"/>
    </source>
</evidence>
<dbReference type="NCBIfam" id="TIGR00331">
    <property type="entry name" value="hrcA"/>
    <property type="match status" value="1"/>
</dbReference>
<dbReference type="EMBL" id="PPQW01000072">
    <property type="protein sequence ID" value="PNZ66108.1"/>
    <property type="molecule type" value="Genomic_DNA"/>
</dbReference>
<dbReference type="SUPFAM" id="SSF46785">
    <property type="entry name" value="Winged helix' DNA-binding domain"/>
    <property type="match status" value="1"/>
</dbReference>
<dbReference type="Gene3D" id="3.30.390.60">
    <property type="entry name" value="Heat-inducible transcription repressor hrca homolog, domain 3"/>
    <property type="match status" value="1"/>
</dbReference>
<sequence>MITDRQLRILNAIVEDYVDLDQPVGSKTLIERHHLGVSTATIRNEMKVLEDKQLISKAHTSSGRMPSELGFRYYVDNLLEETSHHQQSKTQRLKSLLVENNFNIASALSEFARELSVASQYTTLVMRPDHSEDIIDNIHLVRASSYLVIMIVVFKSGHVEHLYLTSKMKLTSEQLTKIANFVTAKCSEWNHSQFEFDLNSFADSLTEKEFIKDMINTIQIHIDDQSNGIYMGGKVKLINALNESNVSSIQPILQYIESNRVTQLLDTANASPINVKIGHEIDPIMSDIAIVTSEYHINSQLKGKIAVIGPTAMHYQNVIQLLNAIW</sequence>
<dbReference type="GO" id="GO:0003677">
    <property type="term" value="F:DNA binding"/>
    <property type="evidence" value="ECO:0007669"/>
    <property type="project" value="InterPro"/>
</dbReference>
<dbReference type="GO" id="GO:0045892">
    <property type="term" value="P:negative regulation of DNA-templated transcription"/>
    <property type="evidence" value="ECO:0007669"/>
    <property type="project" value="UniProtKB-UniRule"/>
</dbReference>
<dbReference type="InterPro" id="IPR036388">
    <property type="entry name" value="WH-like_DNA-bd_sf"/>
</dbReference>
<dbReference type="GeneID" id="64982121"/>
<feature type="domain" description="Heat-inducible transcription repressor HrcA C-terminal" evidence="6">
    <location>
        <begin position="107"/>
        <end position="319"/>
    </location>
</feature>
<comment type="function">
    <text evidence="5">Negative regulator of class I heat shock genes (grpE-dnaK-dnaJ and groELS operons). Prevents heat-shock induction of these operons.</text>
</comment>
<dbReference type="AlphaFoldDB" id="A0AAP8TSH5"/>
<dbReference type="PIRSF" id="PIRSF005485">
    <property type="entry name" value="HrcA"/>
    <property type="match status" value="1"/>
</dbReference>
<evidence type="ECO:0000313" key="7">
    <source>
        <dbReference type="EMBL" id="PNZ66108.1"/>
    </source>
</evidence>
<evidence type="ECO:0000259" key="6">
    <source>
        <dbReference type="Pfam" id="PF01628"/>
    </source>
</evidence>
<keyword evidence="1 5" id="KW-0678">Repressor</keyword>
<dbReference type="InterPro" id="IPR023120">
    <property type="entry name" value="WHTH_transcript_rep_HrcA_IDD"/>
</dbReference>
<dbReference type="Gene3D" id="1.10.10.10">
    <property type="entry name" value="Winged helix-like DNA-binding domain superfamily/Winged helix DNA-binding domain"/>
    <property type="match status" value="1"/>
</dbReference>
<dbReference type="InterPro" id="IPR002571">
    <property type="entry name" value="HrcA"/>
</dbReference>
<comment type="similarity">
    <text evidence="5">Belongs to the HrcA family.</text>
</comment>
<evidence type="ECO:0000256" key="5">
    <source>
        <dbReference type="HAMAP-Rule" id="MF_00081"/>
    </source>
</evidence>
<comment type="caution">
    <text evidence="7">The sequence shown here is derived from an EMBL/GenBank/DDBJ whole genome shotgun (WGS) entry which is preliminary data.</text>
</comment>
<reference evidence="7 8" key="1">
    <citation type="submission" date="2017-08" db="EMBL/GenBank/DDBJ databases">
        <title>Draft genome sequences of 64 type strains of genus Staph aureus.</title>
        <authorList>
            <person name="Cole K."/>
            <person name="Golubchik T."/>
            <person name="Russell J."/>
            <person name="Foster D."/>
            <person name="Llewelyn M."/>
            <person name="Wilson D."/>
            <person name="Crook D."/>
            <person name="Paul J."/>
        </authorList>
    </citation>
    <scope>NUCLEOTIDE SEQUENCE [LARGE SCALE GENOMIC DNA]</scope>
    <source>
        <strain evidence="7 8">NCTC 12101</strain>
    </source>
</reference>
<dbReference type="PANTHER" id="PTHR34824:SF1">
    <property type="entry name" value="HEAT-INDUCIBLE TRANSCRIPTION REPRESSOR HRCA"/>
    <property type="match status" value="1"/>
</dbReference>
<dbReference type="Pfam" id="PF01628">
    <property type="entry name" value="HrcA"/>
    <property type="match status" value="1"/>
</dbReference>
<dbReference type="RefSeq" id="WP_059107260.1">
    <property type="nucleotide sequence ID" value="NZ_AP024589.1"/>
</dbReference>
<dbReference type="InterPro" id="IPR029016">
    <property type="entry name" value="GAF-like_dom_sf"/>
</dbReference>
<organism evidence="7 8">
    <name type="scientific">Staphylococcus auricularis</name>
    <dbReference type="NCBI Taxonomy" id="29379"/>
    <lineage>
        <taxon>Bacteria</taxon>
        <taxon>Bacillati</taxon>
        <taxon>Bacillota</taxon>
        <taxon>Bacilli</taxon>
        <taxon>Bacillales</taxon>
        <taxon>Staphylococcaceae</taxon>
        <taxon>Staphylococcus</taxon>
    </lineage>
</organism>
<evidence type="ECO:0000256" key="4">
    <source>
        <dbReference type="ARBA" id="ARBA00023163"/>
    </source>
</evidence>
<dbReference type="SUPFAM" id="SSF55781">
    <property type="entry name" value="GAF domain-like"/>
    <property type="match status" value="1"/>
</dbReference>
<dbReference type="InterPro" id="IPR021153">
    <property type="entry name" value="HrcA_C"/>
</dbReference>
<name>A0AAP8TSH5_9STAP</name>
<evidence type="ECO:0000256" key="1">
    <source>
        <dbReference type="ARBA" id="ARBA00022491"/>
    </source>
</evidence>
<dbReference type="Proteomes" id="UP000242470">
    <property type="component" value="Unassembled WGS sequence"/>
</dbReference>
<evidence type="ECO:0000256" key="3">
    <source>
        <dbReference type="ARBA" id="ARBA00023016"/>
    </source>
</evidence>
<keyword evidence="3 5" id="KW-0346">Stress response</keyword>
<dbReference type="Gene3D" id="3.30.450.40">
    <property type="match status" value="1"/>
</dbReference>
<proteinExistence type="inferred from homology"/>